<evidence type="ECO:0000259" key="2">
    <source>
        <dbReference type="Pfam" id="PF09084"/>
    </source>
</evidence>
<evidence type="ECO:0000313" key="4">
    <source>
        <dbReference type="Proteomes" id="UP001303473"/>
    </source>
</evidence>
<keyword evidence="4" id="KW-1185">Reference proteome</keyword>
<dbReference type="AlphaFoldDB" id="A0AAN6MWM7"/>
<dbReference type="Gene3D" id="3.40.190.10">
    <property type="entry name" value="Periplasmic binding protein-like II"/>
    <property type="match status" value="1"/>
</dbReference>
<reference evidence="4" key="1">
    <citation type="journal article" date="2023" name="Mol. Phylogenet. Evol.">
        <title>Genome-scale phylogeny and comparative genomics of the fungal order Sordariales.</title>
        <authorList>
            <person name="Hensen N."/>
            <person name="Bonometti L."/>
            <person name="Westerberg I."/>
            <person name="Brannstrom I.O."/>
            <person name="Guillou S."/>
            <person name="Cros-Aarteil S."/>
            <person name="Calhoun S."/>
            <person name="Haridas S."/>
            <person name="Kuo A."/>
            <person name="Mondo S."/>
            <person name="Pangilinan J."/>
            <person name="Riley R."/>
            <person name="LaButti K."/>
            <person name="Andreopoulos B."/>
            <person name="Lipzen A."/>
            <person name="Chen C."/>
            <person name="Yan M."/>
            <person name="Daum C."/>
            <person name="Ng V."/>
            <person name="Clum A."/>
            <person name="Steindorff A."/>
            <person name="Ohm R.A."/>
            <person name="Martin F."/>
            <person name="Silar P."/>
            <person name="Natvig D.O."/>
            <person name="Lalanne C."/>
            <person name="Gautier V."/>
            <person name="Ament-Velasquez S.L."/>
            <person name="Kruys A."/>
            <person name="Hutchinson M.I."/>
            <person name="Powell A.J."/>
            <person name="Barry K."/>
            <person name="Miller A.N."/>
            <person name="Grigoriev I.V."/>
            <person name="Debuchy R."/>
            <person name="Gladieux P."/>
            <person name="Hiltunen Thoren M."/>
            <person name="Johannesson H."/>
        </authorList>
    </citation>
    <scope>NUCLEOTIDE SEQUENCE [LARGE SCALE GENOMIC DNA]</scope>
    <source>
        <strain evidence="4">CBS 340.73</strain>
    </source>
</reference>
<dbReference type="Pfam" id="PF09084">
    <property type="entry name" value="NMT1"/>
    <property type="match status" value="1"/>
</dbReference>
<dbReference type="PANTHER" id="PTHR30024:SF42">
    <property type="entry name" value="ALIPHATIC SULFONATES-BINDING PROTEIN-RELATED"/>
    <property type="match status" value="1"/>
</dbReference>
<dbReference type="Proteomes" id="UP001303473">
    <property type="component" value="Unassembled WGS sequence"/>
</dbReference>
<feature type="signal peptide" evidence="1">
    <location>
        <begin position="1"/>
        <end position="19"/>
    </location>
</feature>
<dbReference type="InterPro" id="IPR015168">
    <property type="entry name" value="SsuA/THI5"/>
</dbReference>
<feature type="chain" id="PRO_5043041392" description="SsuA/THI5-like domain-containing protein" evidence="1">
    <location>
        <begin position="20"/>
        <end position="315"/>
    </location>
</feature>
<sequence>MRTVLLTAVFTALALPAFAALKIASALNTIEYTPELIASKDYFSGTVSITNGGVANIVSDTSIDLAANAETQALRQFANHKNLRIIYTVAEVYYRLVAAKKSGISALADLKGKKIGSFPGTSAAYFVERLLTSAGLKNTDYTVVSGNICSGAPCGAGTFPYMLQHGTVDAVGMWEPSVQLAIDALGKENVVIFQNRTVYREVFNLHSTAEKLQDASKRKEIVGFLQALIKAEQKFVQDPASVYPRVSAAVNVDTTVLEEVWPVHGWNTGTLPDDLLDVLVAEDQWVARTDRRTAMARDTLANLIDGSVLKEALAT</sequence>
<evidence type="ECO:0000256" key="1">
    <source>
        <dbReference type="SAM" id="SignalP"/>
    </source>
</evidence>
<gene>
    <name evidence="3" type="ORF">QBC46DRAFT_68441</name>
</gene>
<comment type="caution">
    <text evidence="3">The sequence shown here is derived from an EMBL/GenBank/DDBJ whole genome shotgun (WGS) entry which is preliminary data.</text>
</comment>
<name>A0AAN6MWM7_9PEZI</name>
<organism evidence="3 4">
    <name type="scientific">Diplogelasinospora grovesii</name>
    <dbReference type="NCBI Taxonomy" id="303347"/>
    <lineage>
        <taxon>Eukaryota</taxon>
        <taxon>Fungi</taxon>
        <taxon>Dikarya</taxon>
        <taxon>Ascomycota</taxon>
        <taxon>Pezizomycotina</taxon>
        <taxon>Sordariomycetes</taxon>
        <taxon>Sordariomycetidae</taxon>
        <taxon>Sordariales</taxon>
        <taxon>Diplogelasinosporaceae</taxon>
        <taxon>Diplogelasinospora</taxon>
    </lineage>
</organism>
<accession>A0AAN6MWM7</accession>
<dbReference type="PANTHER" id="PTHR30024">
    <property type="entry name" value="ALIPHATIC SULFONATES-BINDING PROTEIN-RELATED"/>
    <property type="match status" value="1"/>
</dbReference>
<dbReference type="EMBL" id="MU853957">
    <property type="protein sequence ID" value="KAK3934837.1"/>
    <property type="molecule type" value="Genomic_DNA"/>
</dbReference>
<evidence type="ECO:0000313" key="3">
    <source>
        <dbReference type="EMBL" id="KAK3934837.1"/>
    </source>
</evidence>
<feature type="domain" description="SsuA/THI5-like" evidence="2">
    <location>
        <begin position="54"/>
        <end position="240"/>
    </location>
</feature>
<protein>
    <recommendedName>
        <fullName evidence="2">SsuA/THI5-like domain-containing protein</fullName>
    </recommendedName>
</protein>
<proteinExistence type="predicted"/>
<dbReference type="SUPFAM" id="SSF53850">
    <property type="entry name" value="Periplasmic binding protein-like II"/>
    <property type="match status" value="1"/>
</dbReference>
<keyword evidence="1" id="KW-0732">Signal</keyword>